<evidence type="ECO:0000313" key="3">
    <source>
        <dbReference type="EMBL" id="KNZ48196.1"/>
    </source>
</evidence>
<dbReference type="AlphaFoldDB" id="A0A0L6UI24"/>
<dbReference type="VEuPathDB" id="FungiDB:VP01_5842g1"/>
<feature type="transmembrane region" description="Helical" evidence="2">
    <location>
        <begin position="263"/>
        <end position="285"/>
    </location>
</feature>
<protein>
    <submittedName>
        <fullName evidence="3">Uncharacterized protein</fullName>
    </submittedName>
</protein>
<sequence>MLWGMQPSSPSISYGVGHANVRPFIIIIFYIGTSNSHSITHEILGLGISYKYSFNWCPVSELKDISDEFRVHNHYATIPMERNLCPIFQIKGCWIYLSARLRMGHLCDILLILNFVSISLSSHSLFFCNLSFCPLNQSLFLNLNLNIPTQQSTQPTQPSSIQSSDPSPSHFLPGEIRPQDCTLCVSANFVLLVLSSPFFNWLFSTLPSSLVFFLIPFFSQFFKWIIIYFFVAWAGLICEIISISNQSRVLNIITRVETEENQFLGETNFFCFIILGSVAVVYSHTFRWWFDNISHGGCDLNNSPFTLFFSLFRIYLSFNISRIVRHDSTKKKFKHLEFNSWTSQSRESLVSKLSVQMESF</sequence>
<organism evidence="3 4">
    <name type="scientific">Puccinia sorghi</name>
    <dbReference type="NCBI Taxonomy" id="27349"/>
    <lineage>
        <taxon>Eukaryota</taxon>
        <taxon>Fungi</taxon>
        <taxon>Dikarya</taxon>
        <taxon>Basidiomycota</taxon>
        <taxon>Pucciniomycotina</taxon>
        <taxon>Pucciniomycetes</taxon>
        <taxon>Pucciniales</taxon>
        <taxon>Pucciniaceae</taxon>
        <taxon>Puccinia</taxon>
    </lineage>
</organism>
<feature type="transmembrane region" description="Helical" evidence="2">
    <location>
        <begin position="225"/>
        <end position="243"/>
    </location>
</feature>
<dbReference type="EMBL" id="LAVV01011099">
    <property type="protein sequence ID" value="KNZ48196.1"/>
    <property type="molecule type" value="Genomic_DNA"/>
</dbReference>
<keyword evidence="2" id="KW-0812">Transmembrane</keyword>
<accession>A0A0L6UI24</accession>
<keyword evidence="2" id="KW-1133">Transmembrane helix</keyword>
<feature type="transmembrane region" description="Helical" evidence="2">
    <location>
        <begin position="12"/>
        <end position="31"/>
    </location>
</feature>
<evidence type="ECO:0000256" key="2">
    <source>
        <dbReference type="SAM" id="Phobius"/>
    </source>
</evidence>
<dbReference type="Proteomes" id="UP000037035">
    <property type="component" value="Unassembled WGS sequence"/>
</dbReference>
<evidence type="ECO:0000256" key="1">
    <source>
        <dbReference type="SAM" id="MobiDB-lite"/>
    </source>
</evidence>
<feature type="transmembrane region" description="Helical" evidence="2">
    <location>
        <begin position="305"/>
        <end position="324"/>
    </location>
</feature>
<reference evidence="3 4" key="1">
    <citation type="submission" date="2015-08" db="EMBL/GenBank/DDBJ databases">
        <title>Next Generation Sequencing and Analysis of the Genome of Puccinia sorghi L Schw, the Causal Agent of Maize Common Rust.</title>
        <authorList>
            <person name="Rochi L."/>
            <person name="Burguener G."/>
            <person name="Darino M."/>
            <person name="Turjanski A."/>
            <person name="Kreff E."/>
            <person name="Dieguez M.J."/>
            <person name="Sacco F."/>
        </authorList>
    </citation>
    <scope>NUCLEOTIDE SEQUENCE [LARGE SCALE GENOMIC DNA]</scope>
    <source>
        <strain evidence="3 4">RO10H11247</strain>
    </source>
</reference>
<feature type="region of interest" description="Disordered" evidence="1">
    <location>
        <begin position="150"/>
        <end position="169"/>
    </location>
</feature>
<evidence type="ECO:0000313" key="4">
    <source>
        <dbReference type="Proteomes" id="UP000037035"/>
    </source>
</evidence>
<gene>
    <name evidence="3" type="ORF">VP01_5842g1</name>
</gene>
<comment type="caution">
    <text evidence="3">The sequence shown here is derived from an EMBL/GenBank/DDBJ whole genome shotgun (WGS) entry which is preliminary data.</text>
</comment>
<keyword evidence="4" id="KW-1185">Reference proteome</keyword>
<name>A0A0L6UI24_9BASI</name>
<keyword evidence="2" id="KW-0472">Membrane</keyword>
<proteinExistence type="predicted"/>